<protein>
    <recommendedName>
        <fullName evidence="8">Phospho-2-dehydro-3-deoxyheptonate aldolase</fullName>
        <ecNumber evidence="8">2.5.1.54</ecNumber>
    </recommendedName>
</protein>
<evidence type="ECO:0000256" key="2">
    <source>
        <dbReference type="ARBA" id="ARBA00004688"/>
    </source>
</evidence>
<evidence type="ECO:0000259" key="9">
    <source>
        <dbReference type="Pfam" id="PF00793"/>
    </source>
</evidence>
<dbReference type="InterPro" id="IPR006219">
    <property type="entry name" value="DAHP_synth_1"/>
</dbReference>
<accession>A0A7M1SX56</accession>
<dbReference type="FunFam" id="3.20.20.70:FF:000005">
    <property type="entry name" value="Phospho-2-dehydro-3-deoxyheptonate aldolase"/>
    <property type="match status" value="1"/>
</dbReference>
<evidence type="ECO:0000256" key="4">
    <source>
        <dbReference type="ARBA" id="ARBA00022605"/>
    </source>
</evidence>
<dbReference type="Gene3D" id="3.20.20.70">
    <property type="entry name" value="Aldolase class I"/>
    <property type="match status" value="1"/>
</dbReference>
<dbReference type="GO" id="GO:0008652">
    <property type="term" value="P:amino acid biosynthetic process"/>
    <property type="evidence" value="ECO:0007669"/>
    <property type="project" value="UniProtKB-KW"/>
</dbReference>
<sequence>MTTTAAERTHDLRVLRMDPLPTPGEVLAELPLPDTSADLVARARAETADVLRGDDDRLLVLVGPCSVHDPVAAIEYAGRLASAAERYADDLLLVMRVYFEKPRTTTGWKGLINDPGLDGSYDIPRGLRLARQVLLDVLAEGVPAGCEFLETTSPQYIADTVSYGAIGARTVESQVHRQLASGLSMPVGFKNSSDGDLQVAVDACVAAASPQAFLGVDSEARAALVETAGNPDSHVILRGGRRGPNYGVEHVRDAAERLGRVGRSGVVVDASHGNSGKDHVRQAQVAAEIAGAVAAGERTEAGVMLESFLVAGKQEPAPSGLTYGQSVTDACMSWEVTEGVLEQLAAAVRARRG</sequence>
<evidence type="ECO:0000256" key="7">
    <source>
        <dbReference type="ARBA" id="ARBA00047508"/>
    </source>
</evidence>
<comment type="pathway">
    <text evidence="2 8">Metabolic intermediate biosynthesis; chorismate biosynthesis; chorismate from D-erythrose 4-phosphate and phosphoenolpyruvate: step 1/7.</text>
</comment>
<dbReference type="GO" id="GO:0009073">
    <property type="term" value="P:aromatic amino acid family biosynthetic process"/>
    <property type="evidence" value="ECO:0007669"/>
    <property type="project" value="UniProtKB-KW"/>
</dbReference>
<dbReference type="PANTHER" id="PTHR21225">
    <property type="entry name" value="PHOSPHO-2-DEHYDRO-3-DEOXYHEPTONATE ALDOLASE DAHP SYNTHETASE"/>
    <property type="match status" value="1"/>
</dbReference>
<dbReference type="UniPathway" id="UPA00053">
    <property type="reaction ID" value="UER00084"/>
</dbReference>
<keyword evidence="6 8" id="KW-0057">Aromatic amino acid biosynthesis</keyword>
<keyword evidence="5 8" id="KW-0808">Transferase</keyword>
<gene>
    <name evidence="10" type="ORF">IM660_03195</name>
</gene>
<dbReference type="RefSeq" id="WP_193497986.1">
    <property type="nucleotide sequence ID" value="NZ_CP063169.1"/>
</dbReference>
<evidence type="ECO:0000313" key="11">
    <source>
        <dbReference type="Proteomes" id="UP000593758"/>
    </source>
</evidence>
<dbReference type="EMBL" id="CP063169">
    <property type="protein sequence ID" value="QOR71322.1"/>
    <property type="molecule type" value="Genomic_DNA"/>
</dbReference>
<dbReference type="GO" id="GO:0009423">
    <property type="term" value="P:chorismate biosynthetic process"/>
    <property type="evidence" value="ECO:0007669"/>
    <property type="project" value="UniProtKB-UniPathway"/>
</dbReference>
<evidence type="ECO:0000256" key="5">
    <source>
        <dbReference type="ARBA" id="ARBA00022679"/>
    </source>
</evidence>
<comment type="function">
    <text evidence="1 8">Stereospecific condensation of phosphoenolpyruvate (PEP) and D-erythrose-4-phosphate (E4P) giving rise to 3-deoxy-D-arabino-heptulosonate-7-phosphate (DAHP).</text>
</comment>
<comment type="similarity">
    <text evidence="3 8">Belongs to the class-I DAHP synthase family.</text>
</comment>
<feature type="domain" description="DAHP synthetase I/KDSA" evidence="9">
    <location>
        <begin position="47"/>
        <end position="340"/>
    </location>
</feature>
<dbReference type="Proteomes" id="UP000593758">
    <property type="component" value="Chromosome"/>
</dbReference>
<dbReference type="AlphaFoldDB" id="A0A7M1SX56"/>
<evidence type="ECO:0000256" key="6">
    <source>
        <dbReference type="ARBA" id="ARBA00023141"/>
    </source>
</evidence>
<dbReference type="NCBIfam" id="NF009395">
    <property type="entry name" value="PRK12755.1"/>
    <property type="match status" value="1"/>
</dbReference>
<keyword evidence="11" id="KW-1185">Reference proteome</keyword>
<reference evidence="10 11" key="1">
    <citation type="submission" date="2020-10" db="EMBL/GenBank/DDBJ databases">
        <title>Haloactinobacterium sp. RN3S43, a bacterium isolated from saline soil.</title>
        <authorList>
            <person name="Sun J.-Q."/>
        </authorList>
    </citation>
    <scope>NUCLEOTIDE SEQUENCE [LARGE SCALE GENOMIC DNA]</scope>
    <source>
        <strain evidence="10 11">RN3S43</strain>
    </source>
</reference>
<keyword evidence="4 8" id="KW-0028">Amino-acid biosynthesis</keyword>
<comment type="catalytic activity">
    <reaction evidence="7 8">
        <text>D-erythrose 4-phosphate + phosphoenolpyruvate + H2O = 7-phospho-2-dehydro-3-deoxy-D-arabino-heptonate + phosphate</text>
        <dbReference type="Rhea" id="RHEA:14717"/>
        <dbReference type="ChEBI" id="CHEBI:15377"/>
        <dbReference type="ChEBI" id="CHEBI:16897"/>
        <dbReference type="ChEBI" id="CHEBI:43474"/>
        <dbReference type="ChEBI" id="CHEBI:58394"/>
        <dbReference type="ChEBI" id="CHEBI:58702"/>
        <dbReference type="EC" id="2.5.1.54"/>
    </reaction>
</comment>
<evidence type="ECO:0000313" key="10">
    <source>
        <dbReference type="EMBL" id="QOR71322.1"/>
    </source>
</evidence>
<evidence type="ECO:0000256" key="3">
    <source>
        <dbReference type="ARBA" id="ARBA00007985"/>
    </source>
</evidence>
<dbReference type="NCBIfam" id="TIGR00034">
    <property type="entry name" value="aroFGH"/>
    <property type="match status" value="1"/>
</dbReference>
<dbReference type="PIRSF" id="PIRSF001361">
    <property type="entry name" value="DAHP_synthase"/>
    <property type="match status" value="1"/>
</dbReference>
<proteinExistence type="inferred from homology"/>
<dbReference type="GO" id="GO:0003849">
    <property type="term" value="F:3-deoxy-7-phosphoheptulonate synthase activity"/>
    <property type="evidence" value="ECO:0007669"/>
    <property type="project" value="UniProtKB-EC"/>
</dbReference>
<dbReference type="Pfam" id="PF00793">
    <property type="entry name" value="DAHP_synth_1"/>
    <property type="match status" value="1"/>
</dbReference>
<dbReference type="PANTHER" id="PTHR21225:SF12">
    <property type="entry name" value="PHOSPHO-2-DEHYDRO-3-DEOXYHEPTONATE ALDOLASE, TYROSINE-INHIBITED"/>
    <property type="match status" value="1"/>
</dbReference>
<organism evidence="10 11">
    <name type="scientific">Ruania alkalisoli</name>
    <dbReference type="NCBI Taxonomy" id="2779775"/>
    <lineage>
        <taxon>Bacteria</taxon>
        <taxon>Bacillati</taxon>
        <taxon>Actinomycetota</taxon>
        <taxon>Actinomycetes</taxon>
        <taxon>Micrococcales</taxon>
        <taxon>Ruaniaceae</taxon>
        <taxon>Ruania</taxon>
    </lineage>
</organism>
<dbReference type="InterPro" id="IPR013785">
    <property type="entry name" value="Aldolase_TIM"/>
</dbReference>
<name>A0A7M1SX56_9MICO</name>
<dbReference type="KEGG" id="halt:IM660_03195"/>
<dbReference type="InterPro" id="IPR006218">
    <property type="entry name" value="DAHP1/KDSA"/>
</dbReference>
<dbReference type="EC" id="2.5.1.54" evidence="8"/>
<evidence type="ECO:0000256" key="1">
    <source>
        <dbReference type="ARBA" id="ARBA00003726"/>
    </source>
</evidence>
<dbReference type="GO" id="GO:0005737">
    <property type="term" value="C:cytoplasm"/>
    <property type="evidence" value="ECO:0007669"/>
    <property type="project" value="TreeGrafter"/>
</dbReference>
<evidence type="ECO:0000256" key="8">
    <source>
        <dbReference type="PIRNR" id="PIRNR001361"/>
    </source>
</evidence>
<dbReference type="SUPFAM" id="SSF51569">
    <property type="entry name" value="Aldolase"/>
    <property type="match status" value="1"/>
</dbReference>